<evidence type="ECO:0000313" key="2">
    <source>
        <dbReference type="EMBL" id="CKR22104.1"/>
    </source>
</evidence>
<evidence type="ECO:0000313" key="1">
    <source>
        <dbReference type="EMBL" id="CFE42665.1"/>
    </source>
</evidence>
<evidence type="ECO:0000313" key="5">
    <source>
        <dbReference type="Proteomes" id="UP000039217"/>
    </source>
</evidence>
<sequence length="41" mass="4216">MPAAAAYASTACVEVRIGLAVGSDGEEMPYSTSVPIIRCMP</sequence>
<gene>
    <name evidence="4" type="ORF">ERS007661_04654</name>
    <name evidence="1" type="ORF">ERS007681_03226</name>
    <name evidence="3" type="ORF">ERS027659_03834</name>
    <name evidence="2" type="ORF">ERS027661_00814</name>
</gene>
<dbReference type="Proteomes" id="UP000050164">
    <property type="component" value="Unassembled WGS sequence"/>
</dbReference>
<dbReference type="Proteomes" id="UP000048289">
    <property type="component" value="Unassembled WGS sequence"/>
</dbReference>
<evidence type="ECO:0000313" key="3">
    <source>
        <dbReference type="EMBL" id="CKS99911.1"/>
    </source>
</evidence>
<reference evidence="5 6" key="1">
    <citation type="submission" date="2015-03" db="EMBL/GenBank/DDBJ databases">
        <authorList>
            <consortium name="Pathogen Informatics"/>
        </authorList>
    </citation>
    <scope>NUCLEOTIDE SEQUENCE [LARGE SCALE GENOMIC DNA]</scope>
    <source>
        <strain evidence="3 8">Bir 185</strain>
        <strain evidence="2 7">Bir 187</strain>
        <strain evidence="4 5">D00501624</strain>
        <strain evidence="1 6">G09901357</strain>
    </source>
</reference>
<dbReference type="EMBL" id="CFOE01000528">
    <property type="protein sequence ID" value="CFE42665.1"/>
    <property type="molecule type" value="Genomic_DNA"/>
</dbReference>
<accession>A0A655AIE5</accession>
<proteinExistence type="predicted"/>
<protein>
    <submittedName>
        <fullName evidence="3">Uncharacterized protein</fullName>
    </submittedName>
</protein>
<organism evidence="3 8">
    <name type="scientific">Mycobacterium tuberculosis</name>
    <dbReference type="NCBI Taxonomy" id="1773"/>
    <lineage>
        <taxon>Bacteria</taxon>
        <taxon>Bacillati</taxon>
        <taxon>Actinomycetota</taxon>
        <taxon>Actinomycetes</taxon>
        <taxon>Mycobacteriales</taxon>
        <taxon>Mycobacteriaceae</taxon>
        <taxon>Mycobacterium</taxon>
        <taxon>Mycobacterium tuberculosis complex</taxon>
    </lineage>
</organism>
<evidence type="ECO:0000313" key="8">
    <source>
        <dbReference type="Proteomes" id="UP000050164"/>
    </source>
</evidence>
<dbReference type="Proteomes" id="UP000039217">
    <property type="component" value="Unassembled WGS sequence"/>
</dbReference>
<name>A0A655AIE5_MYCTX</name>
<evidence type="ECO:0000313" key="4">
    <source>
        <dbReference type="EMBL" id="CNX52392.1"/>
    </source>
</evidence>
<dbReference type="AlphaFoldDB" id="A0A655AIE5"/>
<dbReference type="EMBL" id="CNFU01000115">
    <property type="protein sequence ID" value="CKR22104.1"/>
    <property type="molecule type" value="Genomic_DNA"/>
</dbReference>
<evidence type="ECO:0000313" key="7">
    <source>
        <dbReference type="Proteomes" id="UP000049023"/>
    </source>
</evidence>
<dbReference type="EMBL" id="CNFT01001202">
    <property type="protein sequence ID" value="CKS99911.1"/>
    <property type="molecule type" value="Genomic_DNA"/>
</dbReference>
<evidence type="ECO:0000313" key="6">
    <source>
        <dbReference type="Proteomes" id="UP000048289"/>
    </source>
</evidence>
<dbReference type="Proteomes" id="UP000049023">
    <property type="component" value="Unassembled WGS sequence"/>
</dbReference>
<dbReference type="EMBL" id="CQQC01003222">
    <property type="protein sequence ID" value="CNX52392.1"/>
    <property type="molecule type" value="Genomic_DNA"/>
</dbReference>